<reference evidence="1" key="1">
    <citation type="journal article" date="2020" name="Nature">
        <title>Giant virus diversity and host interactions through global metagenomics.</title>
        <authorList>
            <person name="Schulz F."/>
            <person name="Roux S."/>
            <person name="Paez-Espino D."/>
            <person name="Jungbluth S."/>
            <person name="Walsh D.A."/>
            <person name="Denef V.J."/>
            <person name="McMahon K.D."/>
            <person name="Konstantinidis K.T."/>
            <person name="Eloe-Fadrosh E.A."/>
            <person name="Kyrpides N.C."/>
            <person name="Woyke T."/>
        </authorList>
    </citation>
    <scope>NUCLEOTIDE SEQUENCE</scope>
    <source>
        <strain evidence="1">GVMAG-S-3300012000-57</strain>
    </source>
</reference>
<name>A0A6C0KJG8_9ZZZZ</name>
<dbReference type="EMBL" id="MN740901">
    <property type="protein sequence ID" value="QHU17316.1"/>
    <property type="molecule type" value="Genomic_DNA"/>
</dbReference>
<organism evidence="1">
    <name type="scientific">viral metagenome</name>
    <dbReference type="NCBI Taxonomy" id="1070528"/>
    <lineage>
        <taxon>unclassified sequences</taxon>
        <taxon>metagenomes</taxon>
        <taxon>organismal metagenomes</taxon>
    </lineage>
</organism>
<evidence type="ECO:0000313" key="1">
    <source>
        <dbReference type="EMBL" id="QHU17316.1"/>
    </source>
</evidence>
<proteinExistence type="predicted"/>
<dbReference type="AlphaFoldDB" id="A0A6C0KJG8"/>
<sequence>MKEASEASHTKRFSNKVLLNVHERDMVEWLASLA</sequence>
<protein>
    <submittedName>
        <fullName evidence="1">Uncharacterized protein</fullName>
    </submittedName>
</protein>
<accession>A0A6C0KJG8</accession>